<dbReference type="Proteomes" id="UP001211044">
    <property type="component" value="Chromosome"/>
</dbReference>
<organism evidence="5 6">
    <name type="scientific">Winkia neuii subsp. anitrata</name>
    <dbReference type="NCBI Taxonomy" id="29318"/>
    <lineage>
        <taxon>Bacteria</taxon>
        <taxon>Bacillati</taxon>
        <taxon>Actinomycetota</taxon>
        <taxon>Actinomycetes</taxon>
        <taxon>Actinomycetales</taxon>
        <taxon>Actinomycetaceae</taxon>
        <taxon>Winkia</taxon>
    </lineage>
</organism>
<dbReference type="PANTHER" id="PTHR33867">
    <property type="entry name" value="RIBOSOME MATURATION FACTOR RIMP"/>
    <property type="match status" value="1"/>
</dbReference>
<comment type="function">
    <text evidence="3">Required for maturation of 30S ribosomal subunits.</text>
</comment>
<dbReference type="PANTHER" id="PTHR33867:SF1">
    <property type="entry name" value="RIBOSOME MATURATION FACTOR RIMP"/>
    <property type="match status" value="1"/>
</dbReference>
<dbReference type="AlphaFoldDB" id="A0AB38XME9"/>
<name>A0AB38XME9_9ACTO</name>
<dbReference type="HAMAP" id="MF_01077">
    <property type="entry name" value="RimP"/>
    <property type="match status" value="1"/>
</dbReference>
<protein>
    <recommendedName>
        <fullName evidence="3">Ribosome maturation factor RimP</fullName>
    </recommendedName>
</protein>
<accession>A0AB38XME9</accession>
<dbReference type="InterPro" id="IPR036847">
    <property type="entry name" value="RimP_C_sf"/>
</dbReference>
<feature type="domain" description="Ribosome maturation factor RimP N-terminal" evidence="4">
    <location>
        <begin position="17"/>
        <end position="87"/>
    </location>
</feature>
<evidence type="ECO:0000256" key="1">
    <source>
        <dbReference type="ARBA" id="ARBA00022490"/>
    </source>
</evidence>
<dbReference type="RefSeq" id="WP_257876660.1">
    <property type="nucleotide sequence ID" value="NZ_CP116394.1"/>
</dbReference>
<dbReference type="GO" id="GO:0000028">
    <property type="term" value="P:ribosomal small subunit assembly"/>
    <property type="evidence" value="ECO:0007669"/>
    <property type="project" value="TreeGrafter"/>
</dbReference>
<dbReference type="Gene3D" id="3.30.300.70">
    <property type="entry name" value="RimP-like superfamily, N-terminal"/>
    <property type="match status" value="1"/>
</dbReference>
<reference evidence="5" key="1">
    <citation type="submission" date="2023-01" db="EMBL/GenBank/DDBJ databases">
        <title>Comparative Genomic Analysis of the Clinically-Derived Winkia Strain NY0527 Provides Evidence into the Taxonomic Reassignment of Winkia neuii and Characterizes Their Virulence Traits.</title>
        <authorList>
            <person name="Cai X."/>
            <person name="Peng Y."/>
            <person name="Li M."/>
            <person name="Qiu Y."/>
            <person name="Wang Y."/>
            <person name="Xu L."/>
            <person name="Hou Q."/>
        </authorList>
    </citation>
    <scope>NUCLEOTIDE SEQUENCE</scope>
    <source>
        <strain evidence="5">NY0527</strain>
    </source>
</reference>
<evidence type="ECO:0000313" key="5">
    <source>
        <dbReference type="EMBL" id="WCE45354.1"/>
    </source>
</evidence>
<dbReference type="InterPro" id="IPR028989">
    <property type="entry name" value="RimP_N"/>
</dbReference>
<dbReference type="GO" id="GO:0006412">
    <property type="term" value="P:translation"/>
    <property type="evidence" value="ECO:0007669"/>
    <property type="project" value="TreeGrafter"/>
</dbReference>
<comment type="similarity">
    <text evidence="3">Belongs to the RimP family.</text>
</comment>
<evidence type="ECO:0000313" key="6">
    <source>
        <dbReference type="Proteomes" id="UP001211044"/>
    </source>
</evidence>
<comment type="subcellular location">
    <subcellularLocation>
        <location evidence="3">Cytoplasm</location>
    </subcellularLocation>
</comment>
<keyword evidence="2 3" id="KW-0690">Ribosome biogenesis</keyword>
<evidence type="ECO:0000259" key="4">
    <source>
        <dbReference type="Pfam" id="PF02576"/>
    </source>
</evidence>
<dbReference type="KEGG" id="wne:PIG85_06700"/>
<dbReference type="InterPro" id="IPR035956">
    <property type="entry name" value="RimP_N_sf"/>
</dbReference>
<dbReference type="InterPro" id="IPR003728">
    <property type="entry name" value="Ribosome_maturation_RimP"/>
</dbReference>
<dbReference type="EMBL" id="CP116394">
    <property type="protein sequence ID" value="WCE45354.1"/>
    <property type="molecule type" value="Genomic_DNA"/>
</dbReference>
<keyword evidence="1 3" id="KW-0963">Cytoplasm</keyword>
<evidence type="ECO:0000256" key="3">
    <source>
        <dbReference type="HAMAP-Rule" id="MF_01077"/>
    </source>
</evidence>
<evidence type="ECO:0000256" key="2">
    <source>
        <dbReference type="ARBA" id="ARBA00022517"/>
    </source>
</evidence>
<dbReference type="Pfam" id="PF02576">
    <property type="entry name" value="RimP_N"/>
    <property type="match status" value="1"/>
</dbReference>
<sequence>MQKDQFESLRQRFIQEVSELELTVMEVVKIPAGKHSRLRVVVDLIDGPGAVDSEALTEATHKISKILDDLDPIAGQYTLEVTTPGAERELRDDRDFRRAVGQHVELEVGNATLAGKLVEAGPDPIQIKTSDGLREVARADITAARTVVMFF</sequence>
<dbReference type="SUPFAM" id="SSF75420">
    <property type="entry name" value="YhbC-like, N-terminal domain"/>
    <property type="match status" value="1"/>
</dbReference>
<dbReference type="SUPFAM" id="SSF74942">
    <property type="entry name" value="YhbC-like, C-terminal domain"/>
    <property type="match status" value="1"/>
</dbReference>
<dbReference type="GO" id="GO:0005829">
    <property type="term" value="C:cytosol"/>
    <property type="evidence" value="ECO:0007669"/>
    <property type="project" value="TreeGrafter"/>
</dbReference>
<proteinExistence type="inferred from homology"/>
<gene>
    <name evidence="3" type="primary">rimP</name>
    <name evidence="5" type="ORF">PIG85_06700</name>
</gene>